<sequence>MKLMSRSTIVFLPVFLILTCFSVSAQTGAITGSISGSNGGHLGAATITIPKLQKGAASDSTGKFRLEQVPYGNWEMEVSFLGYRPYKKNVIVDKNEIIHDVVLTRAIDNSLNEVVVSGTMKEMSKLESPVPVEVYTARFFKSNPVPSFFDALQTVNGVRPQLNCNICNTGDIHINGLEGPYTMVLIDGMPIVSGLSSVYGLSGIPQALVERIEIVKGPASTLYGSEAVGGLINIITKKPGSAPLVSADVFGTTWGEVNADLAIKTNVGNKALALWGVNYFNYQNRVDNNNDNFTDVTLQNRVSVFNKWNFERKENREFSLAGRYIYEDRWGGEMNWARKYRGGDEVYGESIYTNRWELFGTYQLPVKEKIMFQLSANGHDQNSVYGNTSYMADQYIGFGQLTWFKTAGRHDLLTGLTYRYTYYDDNTPATADAVDIDKNKPANTNLPGLFVQDEIALNAQNKLLLGLRYDHSSIHGSIVTPRINYKWNSANKNNILRVSAGNGYRVANVFTEDHAALTGAREVVFINDLKPETSWNGNINFVKKLYAGNTFIGLDATAFYTYFTNKIIANYDTDPNKIIYDNLNGHAVSQGISLNIDVLFPAGLKILAGATAMDVYRKEGGRKIQQLFTEKFTGVWNIGYTFRSIGLTIDYTGNLYGPMRLPLLSEADPRKDWSPWWSLQNIQVTKKLGHGFEVYAGIKNLLNWTPNKGNPFIIARANDPFDKNVQFDASGQAMVTPGNPYGLTFDPSYVYGPNQGIRGFIGARYQLFK</sequence>
<dbReference type="GO" id="GO:0015344">
    <property type="term" value="F:siderophore uptake transmembrane transporter activity"/>
    <property type="evidence" value="ECO:0007669"/>
    <property type="project" value="TreeGrafter"/>
</dbReference>
<dbReference type="SUPFAM" id="SSF49452">
    <property type="entry name" value="Starch-binding domain-like"/>
    <property type="match status" value="1"/>
</dbReference>
<dbReference type="PANTHER" id="PTHR30069:SF29">
    <property type="entry name" value="HEMOGLOBIN AND HEMOGLOBIN-HAPTOGLOBIN-BINDING PROTEIN 1-RELATED"/>
    <property type="match status" value="1"/>
</dbReference>
<dbReference type="PANTHER" id="PTHR30069">
    <property type="entry name" value="TONB-DEPENDENT OUTER MEMBRANE RECEPTOR"/>
    <property type="match status" value="1"/>
</dbReference>
<organism evidence="15 16">
    <name type="scientific">Niastella populi</name>
    <dbReference type="NCBI Taxonomy" id="550983"/>
    <lineage>
        <taxon>Bacteria</taxon>
        <taxon>Pseudomonadati</taxon>
        <taxon>Bacteroidota</taxon>
        <taxon>Chitinophagia</taxon>
        <taxon>Chitinophagales</taxon>
        <taxon>Chitinophagaceae</taxon>
        <taxon>Niastella</taxon>
    </lineage>
</organism>
<dbReference type="GO" id="GO:0044718">
    <property type="term" value="P:siderophore transmembrane transport"/>
    <property type="evidence" value="ECO:0007669"/>
    <property type="project" value="TreeGrafter"/>
</dbReference>
<evidence type="ECO:0000256" key="12">
    <source>
        <dbReference type="SAM" id="SignalP"/>
    </source>
</evidence>
<evidence type="ECO:0000256" key="8">
    <source>
        <dbReference type="ARBA" id="ARBA00023170"/>
    </source>
</evidence>
<evidence type="ECO:0000313" key="15">
    <source>
        <dbReference type="EMBL" id="OQP63612.1"/>
    </source>
</evidence>
<feature type="domain" description="TonB-dependent receptor-like beta-barrel" evidence="13">
    <location>
        <begin position="277"/>
        <end position="701"/>
    </location>
</feature>
<evidence type="ECO:0000259" key="13">
    <source>
        <dbReference type="Pfam" id="PF00593"/>
    </source>
</evidence>
<keyword evidence="9 10" id="KW-0998">Cell outer membrane</keyword>
<dbReference type="STRING" id="550983.A4R26_16690"/>
<dbReference type="InterPro" id="IPR036942">
    <property type="entry name" value="Beta-barrel_TonB_sf"/>
</dbReference>
<comment type="subcellular location">
    <subcellularLocation>
        <location evidence="1 10">Cell outer membrane</location>
        <topology evidence="1 10">Multi-pass membrane protein</topology>
    </subcellularLocation>
</comment>
<keyword evidence="2 10" id="KW-0813">Transport</keyword>
<dbReference type="Pfam" id="PF00593">
    <property type="entry name" value="TonB_dep_Rec_b-barrel"/>
    <property type="match status" value="1"/>
</dbReference>
<keyword evidence="16" id="KW-1185">Reference proteome</keyword>
<dbReference type="InterPro" id="IPR039426">
    <property type="entry name" value="TonB-dep_rcpt-like"/>
</dbReference>
<evidence type="ECO:0000256" key="1">
    <source>
        <dbReference type="ARBA" id="ARBA00004571"/>
    </source>
</evidence>
<feature type="chain" id="PRO_5012573955" evidence="12">
    <location>
        <begin position="26"/>
        <end position="769"/>
    </location>
</feature>
<evidence type="ECO:0000259" key="14">
    <source>
        <dbReference type="Pfam" id="PF07715"/>
    </source>
</evidence>
<dbReference type="Gene3D" id="2.170.130.10">
    <property type="entry name" value="TonB-dependent receptor, plug domain"/>
    <property type="match status" value="1"/>
</dbReference>
<dbReference type="Gene3D" id="2.40.170.20">
    <property type="entry name" value="TonB-dependent receptor, beta-barrel domain"/>
    <property type="match status" value="1"/>
</dbReference>
<dbReference type="PROSITE" id="PS52016">
    <property type="entry name" value="TONB_DEPENDENT_REC_3"/>
    <property type="match status" value="1"/>
</dbReference>
<evidence type="ECO:0000256" key="5">
    <source>
        <dbReference type="ARBA" id="ARBA00022729"/>
    </source>
</evidence>
<dbReference type="SUPFAM" id="SSF56935">
    <property type="entry name" value="Porins"/>
    <property type="match status" value="1"/>
</dbReference>
<accession>A0A1V9FZ55</accession>
<dbReference type="InterPro" id="IPR000531">
    <property type="entry name" value="Beta-barrel_TonB"/>
</dbReference>
<dbReference type="GO" id="GO:0030246">
    <property type="term" value="F:carbohydrate binding"/>
    <property type="evidence" value="ECO:0007669"/>
    <property type="project" value="InterPro"/>
</dbReference>
<evidence type="ECO:0000256" key="10">
    <source>
        <dbReference type="PROSITE-ProRule" id="PRU01360"/>
    </source>
</evidence>
<evidence type="ECO:0000256" key="7">
    <source>
        <dbReference type="ARBA" id="ARBA00023136"/>
    </source>
</evidence>
<comment type="similarity">
    <text evidence="10 11">Belongs to the TonB-dependent receptor family.</text>
</comment>
<evidence type="ECO:0000256" key="9">
    <source>
        <dbReference type="ARBA" id="ARBA00023237"/>
    </source>
</evidence>
<dbReference type="InterPro" id="IPR013784">
    <property type="entry name" value="Carb-bd-like_fold"/>
</dbReference>
<gene>
    <name evidence="15" type="ORF">A4R26_16690</name>
</gene>
<name>A0A1V9FZ55_9BACT</name>
<dbReference type="Pfam" id="PF13715">
    <property type="entry name" value="CarbopepD_reg_2"/>
    <property type="match status" value="1"/>
</dbReference>
<feature type="domain" description="TonB-dependent receptor plug" evidence="14">
    <location>
        <begin position="125"/>
        <end position="230"/>
    </location>
</feature>
<keyword evidence="7 10" id="KW-0472">Membrane</keyword>
<keyword evidence="3 10" id="KW-1134">Transmembrane beta strand</keyword>
<keyword evidence="5 12" id="KW-0732">Signal</keyword>
<dbReference type="Proteomes" id="UP000192276">
    <property type="component" value="Unassembled WGS sequence"/>
</dbReference>
<reference evidence="16" key="1">
    <citation type="submission" date="2016-04" db="EMBL/GenBank/DDBJ databases">
        <authorList>
            <person name="Chen L."/>
            <person name="Zhuang W."/>
            <person name="Wang G."/>
        </authorList>
    </citation>
    <scope>NUCLEOTIDE SEQUENCE [LARGE SCALE GENOMIC DNA]</scope>
    <source>
        <strain evidence="16">208</strain>
    </source>
</reference>
<evidence type="ECO:0000256" key="3">
    <source>
        <dbReference type="ARBA" id="ARBA00022452"/>
    </source>
</evidence>
<evidence type="ECO:0000256" key="6">
    <source>
        <dbReference type="ARBA" id="ARBA00023077"/>
    </source>
</evidence>
<proteinExistence type="inferred from homology"/>
<keyword evidence="6 11" id="KW-0798">TonB box</keyword>
<dbReference type="OrthoDB" id="9760333at2"/>
<evidence type="ECO:0000256" key="4">
    <source>
        <dbReference type="ARBA" id="ARBA00022692"/>
    </source>
</evidence>
<dbReference type="InterPro" id="IPR037066">
    <property type="entry name" value="Plug_dom_sf"/>
</dbReference>
<dbReference type="GO" id="GO:0009279">
    <property type="term" value="C:cell outer membrane"/>
    <property type="evidence" value="ECO:0007669"/>
    <property type="project" value="UniProtKB-SubCell"/>
</dbReference>
<evidence type="ECO:0000256" key="11">
    <source>
        <dbReference type="RuleBase" id="RU003357"/>
    </source>
</evidence>
<dbReference type="AlphaFoldDB" id="A0A1V9FZ55"/>
<keyword evidence="4 10" id="KW-0812">Transmembrane</keyword>
<protein>
    <submittedName>
        <fullName evidence="15">TonB-dependent receptor</fullName>
    </submittedName>
</protein>
<dbReference type="Gene3D" id="2.60.40.1120">
    <property type="entry name" value="Carboxypeptidase-like, regulatory domain"/>
    <property type="match status" value="1"/>
</dbReference>
<evidence type="ECO:0000256" key="2">
    <source>
        <dbReference type="ARBA" id="ARBA00022448"/>
    </source>
</evidence>
<dbReference type="Pfam" id="PF07715">
    <property type="entry name" value="Plug"/>
    <property type="match status" value="1"/>
</dbReference>
<feature type="signal peptide" evidence="12">
    <location>
        <begin position="1"/>
        <end position="25"/>
    </location>
</feature>
<keyword evidence="8 15" id="KW-0675">Receptor</keyword>
<dbReference type="EMBL" id="LWBP01000100">
    <property type="protein sequence ID" value="OQP63612.1"/>
    <property type="molecule type" value="Genomic_DNA"/>
</dbReference>
<dbReference type="InterPro" id="IPR012910">
    <property type="entry name" value="Plug_dom"/>
</dbReference>
<evidence type="ECO:0000313" key="16">
    <source>
        <dbReference type="Proteomes" id="UP000192276"/>
    </source>
</evidence>
<comment type="caution">
    <text evidence="15">The sequence shown here is derived from an EMBL/GenBank/DDBJ whole genome shotgun (WGS) entry which is preliminary data.</text>
</comment>